<gene>
    <name evidence="1" type="ORF">bsdtb5_19780</name>
</gene>
<evidence type="ECO:0000313" key="1">
    <source>
        <dbReference type="EMBL" id="BCN30683.1"/>
    </source>
</evidence>
<dbReference type="EMBL" id="AP024169">
    <property type="protein sequence ID" value="BCN30683.1"/>
    <property type="molecule type" value="Genomic_DNA"/>
</dbReference>
<sequence>MFNKLYGKEAVESLEVFAIRVLVDKKIPNDGYFKKIEEEAFPTLEWLKSIYIEYGGDEYSL</sequence>
<protein>
    <submittedName>
        <fullName evidence="1">Uncharacterized protein</fullName>
    </submittedName>
</protein>
<reference evidence="1 2" key="1">
    <citation type="submission" date="2020-11" db="EMBL/GenBank/DDBJ databases">
        <title>Draft genome sequencing of a Lachnospiraceae strain isolated from anoxic soil subjected to BSD treatment.</title>
        <authorList>
            <person name="Uek A."/>
            <person name="Tonouchi A."/>
        </authorList>
    </citation>
    <scope>NUCLEOTIDE SEQUENCE [LARGE SCALE GENOMIC DNA]</scope>
    <source>
        <strain evidence="1 2">TB5</strain>
    </source>
</reference>
<accession>A0A7R7IE39</accession>
<dbReference type="AlphaFoldDB" id="A0A7R7IE39"/>
<dbReference type="Proteomes" id="UP000595897">
    <property type="component" value="Chromosome"/>
</dbReference>
<proteinExistence type="predicted"/>
<organism evidence="1 2">
    <name type="scientific">Anaeromicropila herbilytica</name>
    <dbReference type="NCBI Taxonomy" id="2785025"/>
    <lineage>
        <taxon>Bacteria</taxon>
        <taxon>Bacillati</taxon>
        <taxon>Bacillota</taxon>
        <taxon>Clostridia</taxon>
        <taxon>Lachnospirales</taxon>
        <taxon>Lachnospiraceae</taxon>
        <taxon>Anaeromicropila</taxon>
    </lineage>
</organism>
<evidence type="ECO:0000313" key="2">
    <source>
        <dbReference type="Proteomes" id="UP000595897"/>
    </source>
</evidence>
<keyword evidence="2" id="KW-1185">Reference proteome</keyword>
<dbReference type="KEGG" id="ahb:bsdtb5_19780"/>
<dbReference type="RefSeq" id="WP_271715885.1">
    <property type="nucleotide sequence ID" value="NZ_AP024169.1"/>
</dbReference>
<name>A0A7R7IE39_9FIRM</name>